<comment type="similarity">
    <text evidence="2">Belongs to the MoaE family.</text>
</comment>
<dbReference type="EC" id="2.8.1.12" evidence="3"/>
<reference evidence="13" key="1">
    <citation type="submission" date="2017-02" db="EMBL/GenBank/DDBJ databases">
        <authorList>
            <person name="Daims H."/>
        </authorList>
    </citation>
    <scope>NUCLEOTIDE SEQUENCE [LARGE SCALE GENOMIC DNA]</scope>
</reference>
<organism evidence="12 13">
    <name type="scientific">Crenothrix polyspora</name>
    <dbReference type="NCBI Taxonomy" id="360316"/>
    <lineage>
        <taxon>Bacteria</taxon>
        <taxon>Pseudomonadati</taxon>
        <taxon>Pseudomonadota</taxon>
        <taxon>Gammaproteobacteria</taxon>
        <taxon>Methylococcales</taxon>
        <taxon>Crenotrichaceae</taxon>
        <taxon>Crenothrix</taxon>
    </lineage>
</organism>
<dbReference type="RefSeq" id="WP_087143195.1">
    <property type="nucleotide sequence ID" value="NZ_FUKI01000097.1"/>
</dbReference>
<dbReference type="EMBL" id="FUKI01000097">
    <property type="protein sequence ID" value="SJM91988.1"/>
    <property type="molecule type" value="Genomic_DNA"/>
</dbReference>
<keyword evidence="5" id="KW-0501">Molybdenum cofactor biosynthesis</keyword>
<evidence type="ECO:0000256" key="11">
    <source>
        <dbReference type="ARBA" id="ARBA00049878"/>
    </source>
</evidence>
<dbReference type="Proteomes" id="UP000195667">
    <property type="component" value="Unassembled WGS sequence"/>
</dbReference>
<dbReference type="InterPro" id="IPR003448">
    <property type="entry name" value="Mopterin_biosynth_MoaE"/>
</dbReference>
<dbReference type="GO" id="GO:0006777">
    <property type="term" value="P:Mo-molybdopterin cofactor biosynthetic process"/>
    <property type="evidence" value="ECO:0007669"/>
    <property type="project" value="UniProtKB-KW"/>
</dbReference>
<sequence>MAVKVCTGAFEPWQEIQDYQNAQISGGFGATTVFIGTMRDFNDGDDVKSMMLEHYPGMTEKQLQNIVYAARQQWSIIDALVVHRVGTIMPNDAIVLIAVWSAHRGAAFDANRYIIEALKTTAPFWKKEQLTTKQARWVSKNTDGYTAG</sequence>
<accession>A0A1R4H6S3</accession>
<dbReference type="PANTHER" id="PTHR23404">
    <property type="entry name" value="MOLYBDOPTERIN SYNTHASE RELATED"/>
    <property type="match status" value="1"/>
</dbReference>
<comment type="subunit">
    <text evidence="6">Heterotetramer of 2 MoaD subunits and 2 MoaE subunits. Also stable as homodimer. The enzyme changes between these two forms during catalysis.</text>
</comment>
<name>A0A1R4H6S3_9GAMM</name>
<dbReference type="Gene3D" id="3.90.1170.40">
    <property type="entry name" value="Molybdopterin biosynthesis MoaE subunit"/>
    <property type="match status" value="1"/>
</dbReference>
<dbReference type="GO" id="GO:0030366">
    <property type="term" value="F:molybdopterin synthase activity"/>
    <property type="evidence" value="ECO:0007669"/>
    <property type="project" value="UniProtKB-EC"/>
</dbReference>
<keyword evidence="13" id="KW-1185">Reference proteome</keyword>
<protein>
    <recommendedName>
        <fullName evidence="4">Molybdopterin synthase catalytic subunit</fullName>
        <ecNumber evidence="3">2.8.1.12</ecNumber>
    </recommendedName>
    <alternativeName>
        <fullName evidence="9">MPT synthase subunit 2</fullName>
    </alternativeName>
    <alternativeName>
        <fullName evidence="7">Molybdenum cofactor biosynthesis protein E</fullName>
    </alternativeName>
    <alternativeName>
        <fullName evidence="8">Molybdopterin-converting factor large subunit</fullName>
    </alternativeName>
    <alternativeName>
        <fullName evidence="10">Molybdopterin-converting factor subunit 2</fullName>
    </alternativeName>
</protein>
<dbReference type="AlphaFoldDB" id="A0A1R4H6S3"/>
<dbReference type="CDD" id="cd00756">
    <property type="entry name" value="MoaE"/>
    <property type="match status" value="1"/>
</dbReference>
<evidence type="ECO:0000313" key="13">
    <source>
        <dbReference type="Proteomes" id="UP000195667"/>
    </source>
</evidence>
<dbReference type="InterPro" id="IPR036563">
    <property type="entry name" value="MoaE_sf"/>
</dbReference>
<evidence type="ECO:0000256" key="2">
    <source>
        <dbReference type="ARBA" id="ARBA00005426"/>
    </source>
</evidence>
<dbReference type="OrthoDB" id="9803224at2"/>
<evidence type="ECO:0000256" key="9">
    <source>
        <dbReference type="ARBA" id="ARBA00030781"/>
    </source>
</evidence>
<evidence type="ECO:0000256" key="4">
    <source>
        <dbReference type="ARBA" id="ARBA00013858"/>
    </source>
</evidence>
<comment type="catalytic activity">
    <reaction evidence="11">
        <text>2 [molybdopterin-synthase sulfur-carrier protein]-C-terminal-Gly-aminoethanethioate + cyclic pyranopterin phosphate + H2O = molybdopterin + 2 [molybdopterin-synthase sulfur-carrier protein]-C-terminal Gly-Gly + 2 H(+)</text>
        <dbReference type="Rhea" id="RHEA:26333"/>
        <dbReference type="Rhea" id="RHEA-COMP:12202"/>
        <dbReference type="Rhea" id="RHEA-COMP:19907"/>
        <dbReference type="ChEBI" id="CHEBI:15377"/>
        <dbReference type="ChEBI" id="CHEBI:15378"/>
        <dbReference type="ChEBI" id="CHEBI:58698"/>
        <dbReference type="ChEBI" id="CHEBI:59648"/>
        <dbReference type="ChEBI" id="CHEBI:90778"/>
        <dbReference type="ChEBI" id="CHEBI:232372"/>
        <dbReference type="EC" id="2.8.1.12"/>
    </reaction>
</comment>
<dbReference type="Pfam" id="PF02391">
    <property type="entry name" value="MoaE"/>
    <property type="match status" value="1"/>
</dbReference>
<evidence type="ECO:0000256" key="7">
    <source>
        <dbReference type="ARBA" id="ARBA00029745"/>
    </source>
</evidence>
<dbReference type="SUPFAM" id="SSF54690">
    <property type="entry name" value="Molybdopterin synthase subunit MoaE"/>
    <property type="match status" value="1"/>
</dbReference>
<evidence type="ECO:0000313" key="12">
    <source>
        <dbReference type="EMBL" id="SJM91988.1"/>
    </source>
</evidence>
<evidence type="ECO:0000256" key="8">
    <source>
        <dbReference type="ARBA" id="ARBA00030407"/>
    </source>
</evidence>
<evidence type="ECO:0000256" key="5">
    <source>
        <dbReference type="ARBA" id="ARBA00023150"/>
    </source>
</evidence>
<comment type="pathway">
    <text evidence="1">Cofactor biosynthesis; molybdopterin biosynthesis.</text>
</comment>
<evidence type="ECO:0000256" key="1">
    <source>
        <dbReference type="ARBA" id="ARBA00005046"/>
    </source>
</evidence>
<evidence type="ECO:0000256" key="3">
    <source>
        <dbReference type="ARBA" id="ARBA00011950"/>
    </source>
</evidence>
<evidence type="ECO:0000256" key="6">
    <source>
        <dbReference type="ARBA" id="ARBA00026066"/>
    </source>
</evidence>
<evidence type="ECO:0000256" key="10">
    <source>
        <dbReference type="ARBA" id="ARBA00032474"/>
    </source>
</evidence>
<proteinExistence type="inferred from homology"/>
<dbReference type="UniPathway" id="UPA00344"/>
<gene>
    <name evidence="12" type="ORF">CRENPOLYSF1_230023</name>
</gene>